<dbReference type="Proteomes" id="UP000613160">
    <property type="component" value="Unassembled WGS sequence"/>
</dbReference>
<organism evidence="6 7">
    <name type="scientific">Aureimonas glaciei</name>
    <dbReference type="NCBI Taxonomy" id="1776957"/>
    <lineage>
        <taxon>Bacteria</taxon>
        <taxon>Pseudomonadati</taxon>
        <taxon>Pseudomonadota</taxon>
        <taxon>Alphaproteobacteria</taxon>
        <taxon>Hyphomicrobiales</taxon>
        <taxon>Aurantimonadaceae</taxon>
        <taxon>Aureimonas</taxon>
    </lineage>
</organism>
<dbReference type="GO" id="GO:0016301">
    <property type="term" value="F:kinase activity"/>
    <property type="evidence" value="ECO:0007669"/>
    <property type="project" value="UniProtKB-KW"/>
</dbReference>
<evidence type="ECO:0000256" key="2">
    <source>
        <dbReference type="ARBA" id="ARBA00022679"/>
    </source>
</evidence>
<reference evidence="6" key="2">
    <citation type="submission" date="2020-09" db="EMBL/GenBank/DDBJ databases">
        <authorList>
            <person name="Sun Q."/>
            <person name="Zhou Y."/>
        </authorList>
    </citation>
    <scope>NUCLEOTIDE SEQUENCE</scope>
    <source>
        <strain evidence="6">CGMCC 1.15493</strain>
    </source>
</reference>
<dbReference type="RefSeq" id="WP_188849594.1">
    <property type="nucleotide sequence ID" value="NZ_BMJJ01000002.1"/>
</dbReference>
<comment type="similarity">
    <text evidence="1">Belongs to the FGGY kinase family.</text>
</comment>
<proteinExistence type="inferred from homology"/>
<dbReference type="InterPro" id="IPR018485">
    <property type="entry name" value="FGGY_C"/>
</dbReference>
<gene>
    <name evidence="6" type="ORF">GCM10011335_11350</name>
</gene>
<keyword evidence="3 6" id="KW-0418">Kinase</keyword>
<dbReference type="CDD" id="cd07783">
    <property type="entry name" value="ASKHA_NBD_FGGY_SePSK_AtXK1-like"/>
    <property type="match status" value="1"/>
</dbReference>
<dbReference type="GO" id="GO:0005975">
    <property type="term" value="P:carbohydrate metabolic process"/>
    <property type="evidence" value="ECO:0007669"/>
    <property type="project" value="InterPro"/>
</dbReference>
<dbReference type="EMBL" id="BMJJ01000002">
    <property type="protein sequence ID" value="GGD10206.1"/>
    <property type="molecule type" value="Genomic_DNA"/>
</dbReference>
<dbReference type="AlphaFoldDB" id="A0A916XU26"/>
<sequence>MRDLALGIDVGTSGVRVAALAADGTVVAKAATAMPAPRRSDGLVRQRPAIWRAAIAEVVGRLGGTIDLACVRAVATAATSGTILGLDAADRPIGDALMYNDASGARFAPAIDAVAPGETAARGAMSGLARALFLQFARHPVRLVHQADWLNGLLTGEPGISDESHALKTGYDPVIRRWPDWIAATGLAIDLLPRVVPCGAVLGEAAGAFARELGLAEDTLVVAGCTDGCASFLATGASRPGDAVSSLGSTLTVKILSDGPVFAPEMGIYSHRIGDLWLAGGASNAGGAAIAAIFSPVDLQRLEAALRPSEDTGQDFYPLVGRGERFPVSDPALAARLTPRPEDDVRYLQGLYEGLARIEAAGYAALATAGAARPLRLFAVGGGTKSAAFQAIRARLVGLPTVPAAHGDAAVGVARLALRHL</sequence>
<dbReference type="Gene3D" id="3.30.420.40">
    <property type="match status" value="2"/>
</dbReference>
<keyword evidence="2" id="KW-0808">Transferase</keyword>
<evidence type="ECO:0000259" key="4">
    <source>
        <dbReference type="Pfam" id="PF00370"/>
    </source>
</evidence>
<accession>A0A916XU26</accession>
<feature type="domain" description="Carbohydrate kinase FGGY N-terminal" evidence="4">
    <location>
        <begin position="5"/>
        <end position="106"/>
    </location>
</feature>
<dbReference type="InterPro" id="IPR018484">
    <property type="entry name" value="FGGY_N"/>
</dbReference>
<keyword evidence="7" id="KW-1185">Reference proteome</keyword>
<comment type="caution">
    <text evidence="6">The sequence shown here is derived from an EMBL/GenBank/DDBJ whole genome shotgun (WGS) entry which is preliminary data.</text>
</comment>
<evidence type="ECO:0000256" key="1">
    <source>
        <dbReference type="ARBA" id="ARBA00009156"/>
    </source>
</evidence>
<evidence type="ECO:0000313" key="7">
    <source>
        <dbReference type="Proteomes" id="UP000613160"/>
    </source>
</evidence>
<evidence type="ECO:0000313" key="6">
    <source>
        <dbReference type="EMBL" id="GGD10206.1"/>
    </source>
</evidence>
<dbReference type="Pfam" id="PF00370">
    <property type="entry name" value="FGGY_N"/>
    <property type="match status" value="1"/>
</dbReference>
<evidence type="ECO:0000259" key="5">
    <source>
        <dbReference type="Pfam" id="PF02782"/>
    </source>
</evidence>
<evidence type="ECO:0000256" key="3">
    <source>
        <dbReference type="ARBA" id="ARBA00022777"/>
    </source>
</evidence>
<dbReference type="PANTHER" id="PTHR43095:SF5">
    <property type="entry name" value="XYLULOSE KINASE"/>
    <property type="match status" value="1"/>
</dbReference>
<dbReference type="InterPro" id="IPR050406">
    <property type="entry name" value="FGGY_Carb_Kinase"/>
</dbReference>
<dbReference type="SUPFAM" id="SSF53067">
    <property type="entry name" value="Actin-like ATPase domain"/>
    <property type="match status" value="2"/>
</dbReference>
<reference evidence="6" key="1">
    <citation type="journal article" date="2014" name="Int. J. Syst. Evol. Microbiol.">
        <title>Complete genome sequence of Corynebacterium casei LMG S-19264T (=DSM 44701T), isolated from a smear-ripened cheese.</title>
        <authorList>
            <consortium name="US DOE Joint Genome Institute (JGI-PGF)"/>
            <person name="Walter F."/>
            <person name="Albersmeier A."/>
            <person name="Kalinowski J."/>
            <person name="Ruckert C."/>
        </authorList>
    </citation>
    <scope>NUCLEOTIDE SEQUENCE</scope>
    <source>
        <strain evidence="6">CGMCC 1.15493</strain>
    </source>
</reference>
<feature type="domain" description="Carbohydrate kinase FGGY C-terminal" evidence="5">
    <location>
        <begin position="245"/>
        <end position="419"/>
    </location>
</feature>
<protein>
    <submittedName>
        <fullName evidence="6">Carbohydrate kinase</fullName>
    </submittedName>
</protein>
<name>A0A916XU26_9HYPH</name>
<dbReference type="InterPro" id="IPR043129">
    <property type="entry name" value="ATPase_NBD"/>
</dbReference>
<dbReference type="Pfam" id="PF02782">
    <property type="entry name" value="FGGY_C"/>
    <property type="match status" value="1"/>
</dbReference>
<dbReference type="PANTHER" id="PTHR43095">
    <property type="entry name" value="SUGAR KINASE"/>
    <property type="match status" value="1"/>
</dbReference>